<keyword evidence="8" id="KW-1185">Reference proteome</keyword>
<feature type="transmembrane region" description="Helical" evidence="6">
    <location>
        <begin position="12"/>
        <end position="31"/>
    </location>
</feature>
<comment type="subcellular location">
    <subcellularLocation>
        <location evidence="1">Cell membrane</location>
        <topology evidence="1">Multi-pass membrane protein</topology>
    </subcellularLocation>
</comment>
<feature type="transmembrane region" description="Helical" evidence="6">
    <location>
        <begin position="288"/>
        <end position="305"/>
    </location>
</feature>
<feature type="transmembrane region" description="Helical" evidence="6">
    <location>
        <begin position="580"/>
        <end position="602"/>
    </location>
</feature>
<keyword evidence="5 6" id="KW-0472">Membrane</keyword>
<feature type="transmembrane region" description="Helical" evidence="6">
    <location>
        <begin position="165"/>
        <end position="185"/>
    </location>
</feature>
<feature type="transmembrane region" description="Helical" evidence="6">
    <location>
        <begin position="377"/>
        <end position="396"/>
    </location>
</feature>
<feature type="transmembrane region" description="Helical" evidence="6">
    <location>
        <begin position="230"/>
        <end position="250"/>
    </location>
</feature>
<feature type="transmembrane region" description="Helical" evidence="6">
    <location>
        <begin position="527"/>
        <end position="548"/>
    </location>
</feature>
<feature type="transmembrane region" description="Helical" evidence="6">
    <location>
        <begin position="345"/>
        <end position="365"/>
    </location>
</feature>
<evidence type="ECO:0000256" key="3">
    <source>
        <dbReference type="ARBA" id="ARBA00022692"/>
    </source>
</evidence>
<protein>
    <submittedName>
        <fullName evidence="7">Cytochrome c oxidase assembly protein</fullName>
    </submittedName>
</protein>
<evidence type="ECO:0000256" key="4">
    <source>
        <dbReference type="ARBA" id="ARBA00022989"/>
    </source>
</evidence>
<evidence type="ECO:0000313" key="8">
    <source>
        <dbReference type="Proteomes" id="UP001212097"/>
    </source>
</evidence>
<dbReference type="Proteomes" id="UP001212097">
    <property type="component" value="Chromosome"/>
</dbReference>
<feature type="transmembrane region" description="Helical" evidence="6">
    <location>
        <begin position="139"/>
        <end position="158"/>
    </location>
</feature>
<dbReference type="InterPro" id="IPR019108">
    <property type="entry name" value="Caa3_assmbl_CtaG-rel"/>
</dbReference>
<proteinExistence type="predicted"/>
<evidence type="ECO:0000313" key="7">
    <source>
        <dbReference type="EMBL" id="WCC80526.1"/>
    </source>
</evidence>
<keyword evidence="2" id="KW-1003">Cell membrane</keyword>
<feature type="transmembrane region" description="Helical" evidence="6">
    <location>
        <begin position="408"/>
        <end position="429"/>
    </location>
</feature>
<feature type="transmembrane region" description="Helical" evidence="6">
    <location>
        <begin position="496"/>
        <end position="515"/>
    </location>
</feature>
<keyword evidence="4 6" id="KW-1133">Transmembrane helix</keyword>
<accession>A0ABY7QZQ9</accession>
<gene>
    <name evidence="7" type="ORF">O6R08_03180</name>
</gene>
<feature type="transmembrane region" description="Helical" evidence="6">
    <location>
        <begin position="197"/>
        <end position="218"/>
    </location>
</feature>
<evidence type="ECO:0000256" key="2">
    <source>
        <dbReference type="ARBA" id="ARBA00022475"/>
    </source>
</evidence>
<feature type="transmembrane region" description="Helical" evidence="6">
    <location>
        <begin position="262"/>
        <end position="281"/>
    </location>
</feature>
<evidence type="ECO:0000256" key="6">
    <source>
        <dbReference type="SAM" id="Phobius"/>
    </source>
</evidence>
<reference evidence="7 8" key="1">
    <citation type="submission" date="2023-06" db="EMBL/GenBank/DDBJ databases">
        <title>The Gram-positive Non-spore-bearing Anaerobic Bacilli of Human Feces.</title>
        <authorList>
            <person name="Eggerth A.H."/>
        </authorList>
    </citation>
    <scope>NUCLEOTIDE SEQUENCE [LARGE SCALE GENOMIC DNA]</scope>
    <source>
        <strain evidence="7 8">CBA3108</strain>
    </source>
</reference>
<evidence type="ECO:0000256" key="1">
    <source>
        <dbReference type="ARBA" id="ARBA00004651"/>
    </source>
</evidence>
<dbReference type="RefSeq" id="WP_271418706.1">
    <property type="nucleotide sequence ID" value="NZ_CP115668.1"/>
</dbReference>
<organism evidence="7 8">
    <name type="scientific">Cutibacterium equinum</name>
    <dbReference type="NCBI Taxonomy" id="3016342"/>
    <lineage>
        <taxon>Bacteria</taxon>
        <taxon>Bacillati</taxon>
        <taxon>Actinomycetota</taxon>
        <taxon>Actinomycetes</taxon>
        <taxon>Propionibacteriales</taxon>
        <taxon>Propionibacteriaceae</taxon>
        <taxon>Cutibacterium</taxon>
    </lineage>
</organism>
<keyword evidence="3 6" id="KW-0812">Transmembrane</keyword>
<feature type="transmembrane region" description="Helical" evidence="6">
    <location>
        <begin position="51"/>
        <end position="73"/>
    </location>
</feature>
<feature type="transmembrane region" description="Helical" evidence="6">
    <location>
        <begin position="467"/>
        <end position="490"/>
    </location>
</feature>
<evidence type="ECO:0000256" key="5">
    <source>
        <dbReference type="ARBA" id="ARBA00023136"/>
    </source>
</evidence>
<feature type="transmembrane region" description="Helical" evidence="6">
    <location>
        <begin position="94"/>
        <end position="112"/>
    </location>
</feature>
<sequence length="647" mass="70461">MLVTHTTRARATGPLLAVTGVVMAVVAAVIGRLRPLETRLLGRENPDVLTSVLHAVVGTLSWAALMWTLAELIRATLCSPRRDLVDPTHTRGQRAWLAAQMWALLALLMIPLESADSAGLTFEQAIVDLPTYITSTPSVAAWLVVAVLGLLVALLALLTTHLGGLVMATLVTVLAALPVPVTGAISVGLNHDFATDAGALAAVGMTIAAACVLVEILDGPSPAVTRRLSWLERIGVIIALAGGIVVTWQGQAGQSWLSDRWGVARIVLLIAATVWVALSWVPRSRIRAWLRFAMVVVAVTIRGASPQLIPPRYLIGQTPAVNYLGYELPSAPTTGVLLAPGRPNIGFWTLSILAIAGYLVAVRVLKHRGQAWSAARIGSWIGAWVVVIYLASAGLWEYSSMQFSWHMLVHMIFNMLVPALLVLGAPVTLMRQVLRTGEQINDGFNGPHDCLMAVLEWRPTTMLFGPFAAWIIFIASFYVVYFTPIFGYLMRYHWGHQWMLLHFLMAGFMLFEYVIGLDDLPASLPHIGRLGFVITAMPFHSFFAVITMNAHQVIGKDFYQALSIPWVANLSDDQNLGGQITWATGEIPMALVLIALCVQWFVSDRRDQRRVDASEDASLDESLAAYNDMLAQMAGQQVKPHDGQDPS</sequence>
<dbReference type="EMBL" id="CP115668">
    <property type="protein sequence ID" value="WCC80526.1"/>
    <property type="molecule type" value="Genomic_DNA"/>
</dbReference>
<dbReference type="Pfam" id="PF09678">
    <property type="entry name" value="Caa3_CtaG"/>
    <property type="match status" value="1"/>
</dbReference>
<name>A0ABY7QZQ9_9ACTN</name>